<dbReference type="Proteomes" id="UP000198348">
    <property type="component" value="Unassembled WGS sequence"/>
</dbReference>
<organism evidence="9 10">
    <name type="scientific">Haloechinothrix alba</name>
    <dbReference type="NCBI Taxonomy" id="664784"/>
    <lineage>
        <taxon>Bacteria</taxon>
        <taxon>Bacillati</taxon>
        <taxon>Actinomycetota</taxon>
        <taxon>Actinomycetes</taxon>
        <taxon>Pseudonocardiales</taxon>
        <taxon>Pseudonocardiaceae</taxon>
        <taxon>Haloechinothrix</taxon>
    </lineage>
</organism>
<dbReference type="EMBL" id="FZNW01000007">
    <property type="protein sequence ID" value="SNR50011.1"/>
    <property type="molecule type" value="Genomic_DNA"/>
</dbReference>
<evidence type="ECO:0000313" key="10">
    <source>
        <dbReference type="Proteomes" id="UP000198348"/>
    </source>
</evidence>
<keyword evidence="10" id="KW-1185">Reference proteome</keyword>
<evidence type="ECO:0000256" key="4">
    <source>
        <dbReference type="ARBA" id="ARBA00023002"/>
    </source>
</evidence>
<dbReference type="PANTHER" id="PTHR46696">
    <property type="entry name" value="P450, PUTATIVE (EUROFUNG)-RELATED"/>
    <property type="match status" value="1"/>
</dbReference>
<evidence type="ECO:0000256" key="7">
    <source>
        <dbReference type="RuleBase" id="RU000461"/>
    </source>
</evidence>
<dbReference type="PROSITE" id="PS00086">
    <property type="entry name" value="CYTOCHROME_P450"/>
    <property type="match status" value="1"/>
</dbReference>
<proteinExistence type="inferred from homology"/>
<sequence>MLPGGVARCRAAAPPDPTASPGAVVPDQPNQQNRHCRPGSLEPDLTLDADFIADPHAALARLRESEPVCRVRLPDGSQAWLATCDADVRAALTDARLALNKAHSAGDYAGFALPPALDANLLNRDGTEHARLRRLAAGAFAPHRIGTLGEHVRSVADSLARDLATRVGGDLIADFAAPLPLTVIGELLGVPQSQRAHFAAQTRRMLAPERREDLSLAVKEIHALLLEVIALRRDAPGEDLLSAWIGARDRDDRLDENELVSLAFLVLWAGIENVTHLIGNGTVLLLRDPELREALRADPARLPGVVEELLRLVHPNTLAIRRFATTDLDLGGARIHAGDTVLLALAAANRDPSSHPHPDRIDPHRPLPARPAHLAFGHGPHYCLGAALARLELEIAFDMLLRRLPGLRLAVPETELRRRASFRSFDLESLPVAT</sequence>
<keyword evidence="2 7" id="KW-0349">Heme</keyword>
<reference evidence="9 10" key="1">
    <citation type="submission" date="2017-06" db="EMBL/GenBank/DDBJ databases">
        <authorList>
            <person name="Kim H.J."/>
            <person name="Triplett B.A."/>
        </authorList>
    </citation>
    <scope>NUCLEOTIDE SEQUENCE [LARGE SCALE GENOMIC DNA]</scope>
    <source>
        <strain evidence="9 10">DSM 45207</strain>
    </source>
</reference>
<accession>A0A238WUF9</accession>
<dbReference type="InterPro" id="IPR036396">
    <property type="entry name" value="Cyt_P450_sf"/>
</dbReference>
<dbReference type="CDD" id="cd11029">
    <property type="entry name" value="CYP107-like"/>
    <property type="match status" value="1"/>
</dbReference>
<dbReference type="PRINTS" id="PR00359">
    <property type="entry name" value="BP450"/>
</dbReference>
<dbReference type="GO" id="GO:0016705">
    <property type="term" value="F:oxidoreductase activity, acting on paired donors, with incorporation or reduction of molecular oxygen"/>
    <property type="evidence" value="ECO:0007669"/>
    <property type="project" value="InterPro"/>
</dbReference>
<comment type="similarity">
    <text evidence="1 7">Belongs to the cytochrome P450 family.</text>
</comment>
<keyword evidence="3 7" id="KW-0479">Metal-binding</keyword>
<dbReference type="FunFam" id="1.10.630.10:FF:000018">
    <property type="entry name" value="Cytochrome P450 monooxygenase"/>
    <property type="match status" value="1"/>
</dbReference>
<evidence type="ECO:0000256" key="6">
    <source>
        <dbReference type="ARBA" id="ARBA00023033"/>
    </source>
</evidence>
<dbReference type="GO" id="GO:0020037">
    <property type="term" value="F:heme binding"/>
    <property type="evidence" value="ECO:0007669"/>
    <property type="project" value="InterPro"/>
</dbReference>
<dbReference type="OrthoDB" id="5500002at2"/>
<gene>
    <name evidence="9" type="ORF">SAMN06265360_107221</name>
</gene>
<keyword evidence="4 7" id="KW-0560">Oxidoreductase</keyword>
<evidence type="ECO:0000256" key="3">
    <source>
        <dbReference type="ARBA" id="ARBA00022723"/>
    </source>
</evidence>
<dbReference type="Gene3D" id="1.10.630.10">
    <property type="entry name" value="Cytochrome P450"/>
    <property type="match status" value="1"/>
</dbReference>
<dbReference type="InterPro" id="IPR002397">
    <property type="entry name" value="Cyt_P450_B"/>
</dbReference>
<dbReference type="GO" id="GO:0004497">
    <property type="term" value="F:monooxygenase activity"/>
    <property type="evidence" value="ECO:0007669"/>
    <property type="project" value="UniProtKB-KW"/>
</dbReference>
<feature type="region of interest" description="Disordered" evidence="8">
    <location>
        <begin position="1"/>
        <end position="35"/>
    </location>
</feature>
<dbReference type="PANTHER" id="PTHR46696:SF1">
    <property type="entry name" value="CYTOCHROME P450 YJIB-RELATED"/>
    <property type="match status" value="1"/>
</dbReference>
<evidence type="ECO:0000256" key="2">
    <source>
        <dbReference type="ARBA" id="ARBA00022617"/>
    </source>
</evidence>
<evidence type="ECO:0000256" key="8">
    <source>
        <dbReference type="SAM" id="MobiDB-lite"/>
    </source>
</evidence>
<keyword evidence="6 7" id="KW-0503">Monooxygenase</keyword>
<evidence type="ECO:0000256" key="5">
    <source>
        <dbReference type="ARBA" id="ARBA00023004"/>
    </source>
</evidence>
<dbReference type="InterPro" id="IPR001128">
    <property type="entry name" value="Cyt_P450"/>
</dbReference>
<evidence type="ECO:0000256" key="1">
    <source>
        <dbReference type="ARBA" id="ARBA00010617"/>
    </source>
</evidence>
<dbReference type="GO" id="GO:0005506">
    <property type="term" value="F:iron ion binding"/>
    <property type="evidence" value="ECO:0007669"/>
    <property type="project" value="InterPro"/>
</dbReference>
<evidence type="ECO:0000313" key="9">
    <source>
        <dbReference type="EMBL" id="SNR50011.1"/>
    </source>
</evidence>
<name>A0A238WUF9_9PSEU</name>
<keyword evidence="5 7" id="KW-0408">Iron</keyword>
<dbReference type="SUPFAM" id="SSF48264">
    <property type="entry name" value="Cytochrome P450"/>
    <property type="match status" value="1"/>
</dbReference>
<dbReference type="AlphaFoldDB" id="A0A238WUF9"/>
<protein>
    <submittedName>
        <fullName evidence="9">Cytochrome P450</fullName>
    </submittedName>
</protein>
<dbReference type="InterPro" id="IPR017972">
    <property type="entry name" value="Cyt_P450_CS"/>
</dbReference>
<dbReference type="Pfam" id="PF00067">
    <property type="entry name" value="p450"/>
    <property type="match status" value="1"/>
</dbReference>